<proteinExistence type="predicted"/>
<feature type="non-terminal residue" evidence="1">
    <location>
        <position position="1"/>
    </location>
</feature>
<organism evidence="1 2">
    <name type="scientific">Bacteroides fragilis</name>
    <dbReference type="NCBI Taxonomy" id="817"/>
    <lineage>
        <taxon>Bacteria</taxon>
        <taxon>Pseudomonadati</taxon>
        <taxon>Bacteroidota</taxon>
        <taxon>Bacteroidia</taxon>
        <taxon>Bacteroidales</taxon>
        <taxon>Bacteroidaceae</taxon>
        <taxon>Bacteroides</taxon>
    </lineage>
</organism>
<dbReference type="AlphaFoldDB" id="A0A6L3GLD6"/>
<sequence>SEIGTADVHAADAVRGVMEFRGKVGQQIEEKRDKKEQPYTMFSAFSTEKVEDGFEYQWVRFFCFGKEREAWLQPGVKVEAKGEMSLSAYNGKVNVSCKAEELAQYVVESSNLNQ</sequence>
<comment type="caution">
    <text evidence="1">The sequence shown here is derived from an EMBL/GenBank/DDBJ whole genome shotgun (WGS) entry which is preliminary data.</text>
</comment>
<accession>A0A6L3GLD6</accession>
<evidence type="ECO:0000313" key="2">
    <source>
        <dbReference type="Proteomes" id="UP000479773"/>
    </source>
</evidence>
<gene>
    <name evidence="1" type="ORF">F3B44_27535</name>
</gene>
<dbReference type="InterPro" id="IPR012340">
    <property type="entry name" value="NA-bd_OB-fold"/>
</dbReference>
<dbReference type="Gene3D" id="2.40.50.140">
    <property type="entry name" value="Nucleic acid-binding proteins"/>
    <property type="match status" value="1"/>
</dbReference>
<dbReference type="EMBL" id="VWEQ01000345">
    <property type="protein sequence ID" value="KAA4736257.1"/>
    <property type="molecule type" value="Genomic_DNA"/>
</dbReference>
<evidence type="ECO:0000313" key="1">
    <source>
        <dbReference type="EMBL" id="KAA4736257.1"/>
    </source>
</evidence>
<name>A0A6L3GLD6_BACFG</name>
<protein>
    <recommendedName>
        <fullName evidence="3">Single-stranded DNA-binding protein</fullName>
    </recommendedName>
</protein>
<evidence type="ECO:0008006" key="3">
    <source>
        <dbReference type="Google" id="ProtNLM"/>
    </source>
</evidence>
<reference evidence="1 2" key="1">
    <citation type="journal article" date="2019" name="Nat. Med.">
        <title>A library of human gut bacterial isolates paired with longitudinal multiomics data enables mechanistic microbiome research.</title>
        <authorList>
            <person name="Poyet M."/>
            <person name="Groussin M."/>
            <person name="Gibbons S.M."/>
            <person name="Avila-Pacheco J."/>
            <person name="Jiang X."/>
            <person name="Kearney S.M."/>
            <person name="Perrotta A.R."/>
            <person name="Berdy B."/>
            <person name="Zhao S."/>
            <person name="Lieberman T.D."/>
            <person name="Swanson P.K."/>
            <person name="Smith M."/>
            <person name="Roesemann S."/>
            <person name="Alexander J.E."/>
            <person name="Rich S.A."/>
            <person name="Livny J."/>
            <person name="Vlamakis H."/>
            <person name="Clish C."/>
            <person name="Bullock K."/>
            <person name="Deik A."/>
            <person name="Scott J."/>
            <person name="Pierce K.A."/>
            <person name="Xavier R.J."/>
            <person name="Alm E.J."/>
        </authorList>
    </citation>
    <scope>NUCLEOTIDE SEQUENCE [LARGE SCALE GENOMIC DNA]</scope>
    <source>
        <strain evidence="1 2">BIOML-A106</strain>
    </source>
</reference>
<dbReference type="Proteomes" id="UP000479773">
    <property type="component" value="Unassembled WGS sequence"/>
</dbReference>